<evidence type="ECO:0000313" key="1">
    <source>
        <dbReference type="EMBL" id="PWR76205.1"/>
    </source>
</evidence>
<proteinExistence type="predicted"/>
<dbReference type="AlphaFoldDB" id="A0A2V2NCA2"/>
<name>A0A2V2NCA2_9EURY</name>
<protein>
    <submittedName>
        <fullName evidence="1">DUF655 domain-containing protein</fullName>
    </submittedName>
</protein>
<dbReference type="Proteomes" id="UP000245934">
    <property type="component" value="Unassembled WGS sequence"/>
</dbReference>
<dbReference type="InterPro" id="IPR007003">
    <property type="entry name" value="DUF655"/>
</dbReference>
<reference evidence="1 2" key="1">
    <citation type="submission" date="2018-05" db="EMBL/GenBank/DDBJ databases">
        <title>Draft genome of Methanospirillum stamsii Pt1.</title>
        <authorList>
            <person name="Dueholm M.S."/>
            <person name="Nielsen P.H."/>
            <person name="Bakmann L.F."/>
            <person name="Otzen D.E."/>
        </authorList>
    </citation>
    <scope>NUCLEOTIDE SEQUENCE [LARGE SCALE GENOMIC DNA]</scope>
    <source>
        <strain evidence="1 2">Pt1</strain>
    </source>
</reference>
<dbReference type="EMBL" id="QGMZ01000004">
    <property type="protein sequence ID" value="PWR76205.1"/>
    <property type="molecule type" value="Genomic_DNA"/>
</dbReference>
<sequence length="186" mass="21998">MKEERKEINAVVLDILPKGYPNDPRPMYKREPIVQAVGVEQFKLLELIPKNLTLDIGELVYIGGGERQKIERVKRRLRFDELTHSAVQELSFAIERIVKDREKEFVDFYNKSIPITPKLHMLHLLPGIGKKLMWEIIEDREKKPYESFADISQRIKTIPHPERMILNRVLEEIQDPNVKYHLFTSR</sequence>
<organism evidence="1 2">
    <name type="scientific">Methanospirillum stamsii</name>
    <dbReference type="NCBI Taxonomy" id="1277351"/>
    <lineage>
        <taxon>Archaea</taxon>
        <taxon>Methanobacteriati</taxon>
        <taxon>Methanobacteriota</taxon>
        <taxon>Stenosarchaea group</taxon>
        <taxon>Methanomicrobia</taxon>
        <taxon>Methanomicrobiales</taxon>
        <taxon>Methanospirillaceae</taxon>
        <taxon>Methanospirillum</taxon>
    </lineage>
</organism>
<dbReference type="PANTHER" id="PTHR40734">
    <property type="entry name" value="TRNA-SPECIFIC ADENOSINE DEAMINASE-RELATED"/>
    <property type="match status" value="1"/>
</dbReference>
<dbReference type="Pfam" id="PF04919">
    <property type="entry name" value="DUF655"/>
    <property type="match status" value="1"/>
</dbReference>
<dbReference type="RefSeq" id="WP_109939340.1">
    <property type="nucleotide sequence ID" value="NZ_CP176366.1"/>
</dbReference>
<dbReference type="InterPro" id="IPR012340">
    <property type="entry name" value="NA-bd_OB-fold"/>
</dbReference>
<accession>A0A2V2NCA2</accession>
<dbReference type="Gene3D" id="1.10.150.280">
    <property type="entry name" value="AF1531-like domain"/>
    <property type="match status" value="1"/>
</dbReference>
<dbReference type="GeneID" id="97609213"/>
<dbReference type="PANTHER" id="PTHR40734:SF1">
    <property type="entry name" value="DNA-BINDING PROTEIN"/>
    <property type="match status" value="1"/>
</dbReference>
<dbReference type="SUPFAM" id="SSF160975">
    <property type="entry name" value="AF1531-like"/>
    <property type="match status" value="1"/>
</dbReference>
<keyword evidence="2" id="KW-1185">Reference proteome</keyword>
<dbReference type="OrthoDB" id="7902at2157"/>
<dbReference type="Gene3D" id="2.40.50.140">
    <property type="entry name" value="Nucleic acid-binding proteins"/>
    <property type="match status" value="1"/>
</dbReference>
<gene>
    <name evidence="1" type="ORF">DLD82_01110</name>
</gene>
<comment type="caution">
    <text evidence="1">The sequence shown here is derived from an EMBL/GenBank/DDBJ whole genome shotgun (WGS) entry which is preliminary data.</text>
</comment>
<evidence type="ECO:0000313" key="2">
    <source>
        <dbReference type="Proteomes" id="UP000245934"/>
    </source>
</evidence>